<dbReference type="EMBL" id="JBIASD010000036">
    <property type="protein sequence ID" value="MFF3670858.1"/>
    <property type="molecule type" value="Genomic_DNA"/>
</dbReference>
<accession>A0ABW6T4E4</accession>
<evidence type="ECO:0000313" key="2">
    <source>
        <dbReference type="Proteomes" id="UP001602013"/>
    </source>
</evidence>
<organism evidence="1 2">
    <name type="scientific">Microtetraspora malaysiensis</name>
    <dbReference type="NCBI Taxonomy" id="161358"/>
    <lineage>
        <taxon>Bacteria</taxon>
        <taxon>Bacillati</taxon>
        <taxon>Actinomycetota</taxon>
        <taxon>Actinomycetes</taxon>
        <taxon>Streptosporangiales</taxon>
        <taxon>Streptosporangiaceae</taxon>
        <taxon>Microtetraspora</taxon>
    </lineage>
</organism>
<sequence>MLLDNRFIPLRPVPHLPVGQWIVCRDGATVTLDGLLQSLGASGLSARHPVVAVGSNASPGQVRRKLLRHSVRPVVPMTLAEVPGIIPGVSAHVSRPGYVPAVPVEAAEVSRLFVLWLDDDELAALDRTEPNYRRRRLPAERHPVVSASGAPLPRCFVYVGKHGHLVDAHGRTRRLTTQHDLIRSLLDESPRLRRLCGTTPKSFIARAQHAAVREAIYRLFPAERLVRPQPGLIGLPGS</sequence>
<dbReference type="Proteomes" id="UP001602013">
    <property type="component" value="Unassembled WGS sequence"/>
</dbReference>
<reference evidence="1 2" key="1">
    <citation type="submission" date="2024-10" db="EMBL/GenBank/DDBJ databases">
        <title>The Natural Products Discovery Center: Release of the First 8490 Sequenced Strains for Exploring Actinobacteria Biosynthetic Diversity.</title>
        <authorList>
            <person name="Kalkreuter E."/>
            <person name="Kautsar S.A."/>
            <person name="Yang D."/>
            <person name="Bader C.D."/>
            <person name="Teijaro C.N."/>
            <person name="Fluegel L."/>
            <person name="Davis C.M."/>
            <person name="Simpson J.R."/>
            <person name="Lauterbach L."/>
            <person name="Steele A.D."/>
            <person name="Gui C."/>
            <person name="Meng S."/>
            <person name="Li G."/>
            <person name="Viehrig K."/>
            <person name="Ye F."/>
            <person name="Su P."/>
            <person name="Kiefer A.F."/>
            <person name="Nichols A."/>
            <person name="Cepeda A.J."/>
            <person name="Yan W."/>
            <person name="Fan B."/>
            <person name="Jiang Y."/>
            <person name="Adhikari A."/>
            <person name="Zheng C.-J."/>
            <person name="Schuster L."/>
            <person name="Cowan T.M."/>
            <person name="Smanski M.J."/>
            <person name="Chevrette M.G."/>
            <person name="De Carvalho L.P.S."/>
            <person name="Shen B."/>
        </authorList>
    </citation>
    <scope>NUCLEOTIDE SEQUENCE [LARGE SCALE GENOMIC DNA]</scope>
    <source>
        <strain evidence="1 2">NPDC002173</strain>
    </source>
</reference>
<dbReference type="RefSeq" id="WP_387417060.1">
    <property type="nucleotide sequence ID" value="NZ_JBIASD010000036.1"/>
</dbReference>
<keyword evidence="2" id="KW-1185">Reference proteome</keyword>
<proteinExistence type="predicted"/>
<protein>
    <submittedName>
        <fullName evidence="1">Uncharacterized protein</fullName>
    </submittedName>
</protein>
<evidence type="ECO:0000313" key="1">
    <source>
        <dbReference type="EMBL" id="MFF3670858.1"/>
    </source>
</evidence>
<gene>
    <name evidence="1" type="ORF">ACFYXI_35240</name>
</gene>
<comment type="caution">
    <text evidence="1">The sequence shown here is derived from an EMBL/GenBank/DDBJ whole genome shotgun (WGS) entry which is preliminary data.</text>
</comment>
<name>A0ABW6T4E4_9ACTN</name>